<dbReference type="AlphaFoldDB" id="A0A0D3IS60"/>
<evidence type="ECO:0000256" key="1">
    <source>
        <dbReference type="SAM" id="MobiDB-lite"/>
    </source>
</evidence>
<protein>
    <recommendedName>
        <fullName evidence="4">Isochorismatase-like domain-containing protein</fullName>
    </recommendedName>
</protein>
<sequence>MHLAASLRLAKHDLLDFLDECCLGALLPGSEQERLVAEPCLGEGGALYPRPMVIYSRPFASPACRRDSLDRMENLRISRAGCRERRLHFSCSWRLGDRPRRVALLIDDAQEEYRSLMPPRVLSRLCDLVTAARAAGVVVLWSRWCRTSPTDAHYGALDEYFGPWGVASHDNPLYLASDKGRAIMHELAPPRGRASSTRTPSTPSRRGGQTGAPCCGQNSTRTASTRSCWRAAGQSRASSPPRSGRWQRTSTWRWRPTPSSRARTPGRRRCAFSACTAAWFAPQRCRRICETLPRLGLWRRLTRRQSSGRQRCQWRWRSLCLLPALRPRDLVFSCSPRTCHLFLYSTAS</sequence>
<dbReference type="RefSeq" id="XP_005766524.1">
    <property type="nucleotide sequence ID" value="XM_005766467.1"/>
</dbReference>
<name>A0A0D3IS60_EMIH1</name>
<evidence type="ECO:0000313" key="3">
    <source>
        <dbReference type="Proteomes" id="UP000013827"/>
    </source>
</evidence>
<accession>A0A0D3IS60</accession>
<dbReference type="Proteomes" id="UP000013827">
    <property type="component" value="Unassembled WGS sequence"/>
</dbReference>
<dbReference type="EnsemblProtists" id="EOD14095">
    <property type="protein sequence ID" value="EOD14095"/>
    <property type="gene ID" value="EMIHUDRAFT_451856"/>
</dbReference>
<reference evidence="3" key="1">
    <citation type="journal article" date="2013" name="Nature">
        <title>Pan genome of the phytoplankton Emiliania underpins its global distribution.</title>
        <authorList>
            <person name="Read B.A."/>
            <person name="Kegel J."/>
            <person name="Klute M.J."/>
            <person name="Kuo A."/>
            <person name="Lefebvre S.C."/>
            <person name="Maumus F."/>
            <person name="Mayer C."/>
            <person name="Miller J."/>
            <person name="Monier A."/>
            <person name="Salamov A."/>
            <person name="Young J."/>
            <person name="Aguilar M."/>
            <person name="Claverie J.M."/>
            <person name="Frickenhaus S."/>
            <person name="Gonzalez K."/>
            <person name="Herman E.K."/>
            <person name="Lin Y.C."/>
            <person name="Napier J."/>
            <person name="Ogata H."/>
            <person name="Sarno A.F."/>
            <person name="Shmutz J."/>
            <person name="Schroeder D."/>
            <person name="de Vargas C."/>
            <person name="Verret F."/>
            <person name="von Dassow P."/>
            <person name="Valentin K."/>
            <person name="Van de Peer Y."/>
            <person name="Wheeler G."/>
            <person name="Dacks J.B."/>
            <person name="Delwiche C.F."/>
            <person name="Dyhrman S.T."/>
            <person name="Glockner G."/>
            <person name="John U."/>
            <person name="Richards T."/>
            <person name="Worden A.Z."/>
            <person name="Zhang X."/>
            <person name="Grigoriev I.V."/>
            <person name="Allen A.E."/>
            <person name="Bidle K."/>
            <person name="Borodovsky M."/>
            <person name="Bowler C."/>
            <person name="Brownlee C."/>
            <person name="Cock J.M."/>
            <person name="Elias M."/>
            <person name="Gladyshev V.N."/>
            <person name="Groth M."/>
            <person name="Guda C."/>
            <person name="Hadaegh A."/>
            <person name="Iglesias-Rodriguez M.D."/>
            <person name="Jenkins J."/>
            <person name="Jones B.M."/>
            <person name="Lawson T."/>
            <person name="Leese F."/>
            <person name="Lindquist E."/>
            <person name="Lobanov A."/>
            <person name="Lomsadze A."/>
            <person name="Malik S.B."/>
            <person name="Marsh M.E."/>
            <person name="Mackinder L."/>
            <person name="Mock T."/>
            <person name="Mueller-Roeber B."/>
            <person name="Pagarete A."/>
            <person name="Parker M."/>
            <person name="Probert I."/>
            <person name="Quesneville H."/>
            <person name="Raines C."/>
            <person name="Rensing S.A."/>
            <person name="Riano-Pachon D.M."/>
            <person name="Richier S."/>
            <person name="Rokitta S."/>
            <person name="Shiraiwa Y."/>
            <person name="Soanes D.M."/>
            <person name="van der Giezen M."/>
            <person name="Wahlund T.M."/>
            <person name="Williams B."/>
            <person name="Wilson W."/>
            <person name="Wolfe G."/>
            <person name="Wurch L.L."/>
        </authorList>
    </citation>
    <scope>NUCLEOTIDE SEQUENCE</scope>
</reference>
<dbReference type="KEGG" id="ehx:EMIHUDRAFT_451856"/>
<feature type="compositionally biased region" description="Polar residues" evidence="1">
    <location>
        <begin position="216"/>
        <end position="227"/>
    </location>
</feature>
<dbReference type="GeneID" id="17260292"/>
<dbReference type="SUPFAM" id="SSF52499">
    <property type="entry name" value="Isochorismatase-like hydrolases"/>
    <property type="match status" value="1"/>
</dbReference>
<dbReference type="HOGENOM" id="CLU_843151_0_0_1"/>
<feature type="compositionally biased region" description="Low complexity" evidence="1">
    <location>
        <begin position="189"/>
        <end position="207"/>
    </location>
</feature>
<organism evidence="2 3">
    <name type="scientific">Emiliania huxleyi (strain CCMP1516)</name>
    <dbReference type="NCBI Taxonomy" id="280463"/>
    <lineage>
        <taxon>Eukaryota</taxon>
        <taxon>Haptista</taxon>
        <taxon>Haptophyta</taxon>
        <taxon>Prymnesiophyceae</taxon>
        <taxon>Isochrysidales</taxon>
        <taxon>Noelaerhabdaceae</taxon>
        <taxon>Emiliania</taxon>
    </lineage>
</organism>
<keyword evidence="3" id="KW-1185">Reference proteome</keyword>
<dbReference type="Gene3D" id="3.40.50.850">
    <property type="entry name" value="Isochorismatase-like"/>
    <property type="match status" value="1"/>
</dbReference>
<evidence type="ECO:0000313" key="2">
    <source>
        <dbReference type="EnsemblProtists" id="EOD14095"/>
    </source>
</evidence>
<evidence type="ECO:0008006" key="4">
    <source>
        <dbReference type="Google" id="ProtNLM"/>
    </source>
</evidence>
<dbReference type="InterPro" id="IPR036380">
    <property type="entry name" value="Isochorismatase-like_sf"/>
</dbReference>
<dbReference type="PaxDb" id="2903-EOD14095"/>
<feature type="compositionally biased region" description="Polar residues" evidence="1">
    <location>
        <begin position="235"/>
        <end position="260"/>
    </location>
</feature>
<proteinExistence type="predicted"/>
<reference evidence="2" key="2">
    <citation type="submission" date="2024-10" db="UniProtKB">
        <authorList>
            <consortium name="EnsemblProtists"/>
        </authorList>
    </citation>
    <scope>IDENTIFICATION</scope>
</reference>
<feature type="region of interest" description="Disordered" evidence="1">
    <location>
        <begin position="186"/>
        <end position="260"/>
    </location>
</feature>